<keyword evidence="1 3" id="KW-0378">Hydrolase</keyword>
<keyword evidence="4" id="KW-1185">Reference proteome</keyword>
<dbReference type="AlphaFoldDB" id="A0A7G7MBY8"/>
<feature type="domain" description="Alpha/beta hydrolase fold-3" evidence="2">
    <location>
        <begin position="74"/>
        <end position="275"/>
    </location>
</feature>
<evidence type="ECO:0000259" key="2">
    <source>
        <dbReference type="Pfam" id="PF07859"/>
    </source>
</evidence>
<dbReference type="PANTHER" id="PTHR48081">
    <property type="entry name" value="AB HYDROLASE SUPERFAMILY PROTEIN C4A8.06C"/>
    <property type="match status" value="1"/>
</dbReference>
<sequence>MASAESTYLTDLYADWSARMAADPEMGLPALRDLFEEWHLPTVEPEGVTYAEVTAGGVPALWCRPVDAAADRVLLYTHGGGFVVGSRHSHRKLAGHLARAIGCHALVVDYRRAPEHPFPAQLDDCVSAYRWLLAEGIAPGHIATCGDSAGGNLAISVALRLRADGDPLPAALVPMSPWLDMEHKGETLDTNAGSDALVQRPILTAMSTMFLGPDGSAVDPLANPLLADPAGLPPMFINAGGAETLLDNAVRFGESARRAGVDVTVDVVPGMQHVFPFLAGRAPEADRAVADIAQWVRPLLGLA</sequence>
<evidence type="ECO:0000313" key="3">
    <source>
        <dbReference type="EMBL" id="QNG50299.1"/>
    </source>
</evidence>
<evidence type="ECO:0000313" key="4">
    <source>
        <dbReference type="Proteomes" id="UP000515728"/>
    </source>
</evidence>
<reference evidence="3 4" key="1">
    <citation type="submission" date="2020-08" db="EMBL/GenBank/DDBJ databases">
        <authorList>
            <person name="Mo P."/>
        </authorList>
    </citation>
    <scope>NUCLEOTIDE SEQUENCE [LARGE SCALE GENOMIC DNA]</scope>
    <source>
        <strain evidence="3 4">CGMCC 4.1532</strain>
    </source>
</reference>
<dbReference type="Pfam" id="PF07859">
    <property type="entry name" value="Abhydrolase_3"/>
    <property type="match status" value="1"/>
</dbReference>
<accession>A0A7G7MBY8</accession>
<dbReference type="EMBL" id="CP060131">
    <property type="protein sequence ID" value="QNG50299.1"/>
    <property type="molecule type" value="Genomic_DNA"/>
</dbReference>
<dbReference type="InterPro" id="IPR013094">
    <property type="entry name" value="AB_hydrolase_3"/>
</dbReference>
<dbReference type="SUPFAM" id="SSF53474">
    <property type="entry name" value="alpha/beta-Hydrolases"/>
    <property type="match status" value="1"/>
</dbReference>
<dbReference type="GO" id="GO:0016787">
    <property type="term" value="F:hydrolase activity"/>
    <property type="evidence" value="ECO:0007669"/>
    <property type="project" value="UniProtKB-KW"/>
</dbReference>
<dbReference type="InterPro" id="IPR050300">
    <property type="entry name" value="GDXG_lipolytic_enzyme"/>
</dbReference>
<proteinExistence type="predicted"/>
<protein>
    <submittedName>
        <fullName evidence="3">Alpha/beta hydrolase</fullName>
    </submittedName>
</protein>
<dbReference type="Gene3D" id="3.40.50.1820">
    <property type="entry name" value="alpha/beta hydrolase"/>
    <property type="match status" value="1"/>
</dbReference>
<name>A0A7G7MBY8_9PSEU</name>
<dbReference type="KEGG" id="ppel:H6H00_18840"/>
<organism evidence="3 4">
    <name type="scientific">Pseudonocardia petroleophila</name>
    <dbReference type="NCBI Taxonomy" id="37331"/>
    <lineage>
        <taxon>Bacteria</taxon>
        <taxon>Bacillati</taxon>
        <taxon>Actinomycetota</taxon>
        <taxon>Actinomycetes</taxon>
        <taxon>Pseudonocardiales</taxon>
        <taxon>Pseudonocardiaceae</taxon>
        <taxon>Pseudonocardia</taxon>
    </lineage>
</organism>
<dbReference type="Proteomes" id="UP000515728">
    <property type="component" value="Chromosome"/>
</dbReference>
<dbReference type="InterPro" id="IPR029058">
    <property type="entry name" value="AB_hydrolase_fold"/>
</dbReference>
<dbReference type="PANTHER" id="PTHR48081:SF8">
    <property type="entry name" value="ALPHA_BETA HYDROLASE FOLD-3 DOMAIN-CONTAINING PROTEIN-RELATED"/>
    <property type="match status" value="1"/>
</dbReference>
<evidence type="ECO:0000256" key="1">
    <source>
        <dbReference type="ARBA" id="ARBA00022801"/>
    </source>
</evidence>
<gene>
    <name evidence="3" type="ORF">H6H00_18840</name>
</gene>
<dbReference type="RefSeq" id="WP_185717061.1">
    <property type="nucleotide sequence ID" value="NZ_BAAAWI010000001.1"/>
</dbReference>